<dbReference type="EMBL" id="UINC01163347">
    <property type="protein sequence ID" value="SVD63609.1"/>
    <property type="molecule type" value="Genomic_DNA"/>
</dbReference>
<gene>
    <name evidence="1" type="ORF">METZ01_LOCUS416463</name>
</gene>
<accession>A0A382WYC7</accession>
<evidence type="ECO:0000313" key="1">
    <source>
        <dbReference type="EMBL" id="SVD63609.1"/>
    </source>
</evidence>
<protein>
    <submittedName>
        <fullName evidence="1">Uncharacterized protein</fullName>
    </submittedName>
</protein>
<proteinExistence type="predicted"/>
<reference evidence="1" key="1">
    <citation type="submission" date="2018-05" db="EMBL/GenBank/DDBJ databases">
        <authorList>
            <person name="Lanie J.A."/>
            <person name="Ng W.-L."/>
            <person name="Kazmierczak K.M."/>
            <person name="Andrzejewski T.M."/>
            <person name="Davidsen T.M."/>
            <person name="Wayne K.J."/>
            <person name="Tettelin H."/>
            <person name="Glass J.I."/>
            <person name="Rusch D."/>
            <person name="Podicherti R."/>
            <person name="Tsui H.-C.T."/>
            <person name="Winkler M.E."/>
        </authorList>
    </citation>
    <scope>NUCLEOTIDE SEQUENCE</scope>
</reference>
<organism evidence="1">
    <name type="scientific">marine metagenome</name>
    <dbReference type="NCBI Taxonomy" id="408172"/>
    <lineage>
        <taxon>unclassified sequences</taxon>
        <taxon>metagenomes</taxon>
        <taxon>ecological metagenomes</taxon>
    </lineage>
</organism>
<name>A0A382WYC7_9ZZZZ</name>
<sequence>MKRYRFLGGAYHSDMRLTAGQKLVALPAKSPASAQARNATVALTYEKCTVRWENDRGQRMRSEVYVDRSKTEAQQKRLLNEYFDLLGA</sequence>
<dbReference type="AlphaFoldDB" id="A0A382WYC7"/>